<dbReference type="InterPro" id="IPR002994">
    <property type="entry name" value="Surf1/Shy1"/>
</dbReference>
<dbReference type="RefSeq" id="WP_058288337.1">
    <property type="nucleotide sequence ID" value="NZ_CYSD01000002.1"/>
</dbReference>
<dbReference type="Proteomes" id="UP000052022">
    <property type="component" value="Unassembled WGS sequence"/>
</dbReference>
<accession>A0A0P1GLB7</accession>
<dbReference type="PROSITE" id="PS50895">
    <property type="entry name" value="SURF1"/>
    <property type="match status" value="1"/>
</dbReference>
<evidence type="ECO:0000256" key="1">
    <source>
        <dbReference type="ARBA" id="ARBA00004370"/>
    </source>
</evidence>
<proteinExistence type="inferred from homology"/>
<dbReference type="PANTHER" id="PTHR23427">
    <property type="entry name" value="SURFEIT LOCUS PROTEIN"/>
    <property type="match status" value="1"/>
</dbReference>
<keyword evidence="6" id="KW-1003">Cell membrane</keyword>
<comment type="similarity">
    <text evidence="2 6">Belongs to the SURF1 family.</text>
</comment>
<evidence type="ECO:0000256" key="5">
    <source>
        <dbReference type="ARBA" id="ARBA00023136"/>
    </source>
</evidence>
<dbReference type="Pfam" id="PF02104">
    <property type="entry name" value="SURF1"/>
    <property type="match status" value="1"/>
</dbReference>
<feature type="transmembrane region" description="Helical" evidence="6">
    <location>
        <begin position="211"/>
        <end position="233"/>
    </location>
</feature>
<evidence type="ECO:0000256" key="4">
    <source>
        <dbReference type="ARBA" id="ARBA00022989"/>
    </source>
</evidence>
<reference evidence="7 8" key="1">
    <citation type="submission" date="2015-09" db="EMBL/GenBank/DDBJ databases">
        <authorList>
            <consortium name="Swine Surveillance"/>
        </authorList>
    </citation>
    <scope>NUCLEOTIDE SEQUENCE [LARGE SCALE GENOMIC DNA]</scope>
    <source>
        <strain evidence="7 8">CECT 7557</strain>
    </source>
</reference>
<keyword evidence="5 6" id="KW-0472">Membrane</keyword>
<evidence type="ECO:0000256" key="6">
    <source>
        <dbReference type="RuleBase" id="RU363076"/>
    </source>
</evidence>
<evidence type="ECO:0000256" key="2">
    <source>
        <dbReference type="ARBA" id="ARBA00007165"/>
    </source>
</evidence>
<name>A0A0P1GLB7_9RHOB</name>
<evidence type="ECO:0000313" key="7">
    <source>
        <dbReference type="EMBL" id="CUH74990.1"/>
    </source>
</evidence>
<dbReference type="EMBL" id="CYSD01000002">
    <property type="protein sequence ID" value="CUH74990.1"/>
    <property type="molecule type" value="Genomic_DNA"/>
</dbReference>
<dbReference type="STRING" id="928856.SAMN04488049_11391"/>
<evidence type="ECO:0000256" key="3">
    <source>
        <dbReference type="ARBA" id="ARBA00022692"/>
    </source>
</evidence>
<dbReference type="InterPro" id="IPR045214">
    <property type="entry name" value="Surf1/Surf4"/>
</dbReference>
<keyword evidence="3 6" id="KW-0812">Transmembrane</keyword>
<sequence length="243" mass="27360">MTKRPMTHEETEARPLWVDALLLVLAGVVFVTMISLGNWQIRRLYWKLDLIEQVENRAYGAPVAIPETDPVPEYLRVTTRGEFRHDLSLRIKAVTDLGPGYWIMTPLVTEQNTLWINRGFAPTGYDPTALNRPIGAQVITALVRQSRPDGTLLEKNDPTAKRWFSPDIPAMNAAVGISARHSFYLDAAQSADPGVWPQGGLTILDFRNNHLSYALTWYAMAALFLAAMIYVVYSRFQTLRAKG</sequence>
<keyword evidence="8" id="KW-1185">Reference proteome</keyword>
<evidence type="ECO:0000313" key="8">
    <source>
        <dbReference type="Proteomes" id="UP000052022"/>
    </source>
</evidence>
<dbReference type="CDD" id="cd06662">
    <property type="entry name" value="SURF1"/>
    <property type="match status" value="1"/>
</dbReference>
<dbReference type="OrthoDB" id="6079986at2"/>
<comment type="subcellular location">
    <subcellularLocation>
        <location evidence="6">Cell membrane</location>
        <topology evidence="6">Multi-pass membrane protein</topology>
    </subcellularLocation>
    <subcellularLocation>
        <location evidence="1">Membrane</location>
    </subcellularLocation>
</comment>
<dbReference type="AlphaFoldDB" id="A0A0P1GLB7"/>
<organism evidence="7 8">
    <name type="scientific">Tritonibacter multivorans</name>
    <dbReference type="NCBI Taxonomy" id="928856"/>
    <lineage>
        <taxon>Bacteria</taxon>
        <taxon>Pseudomonadati</taxon>
        <taxon>Pseudomonadota</taxon>
        <taxon>Alphaproteobacteria</taxon>
        <taxon>Rhodobacterales</taxon>
        <taxon>Paracoccaceae</taxon>
        <taxon>Tritonibacter</taxon>
    </lineage>
</organism>
<feature type="transmembrane region" description="Helical" evidence="6">
    <location>
        <begin position="20"/>
        <end position="39"/>
    </location>
</feature>
<keyword evidence="4 6" id="KW-1133">Transmembrane helix</keyword>
<dbReference type="PANTHER" id="PTHR23427:SF2">
    <property type="entry name" value="SURFEIT LOCUS PROTEIN 1"/>
    <property type="match status" value="1"/>
</dbReference>
<protein>
    <recommendedName>
        <fullName evidence="6">SURF1-like protein</fullName>
    </recommendedName>
</protein>
<dbReference type="GO" id="GO:0005886">
    <property type="term" value="C:plasma membrane"/>
    <property type="evidence" value="ECO:0007669"/>
    <property type="project" value="UniProtKB-SubCell"/>
</dbReference>
<gene>
    <name evidence="7" type="ORF">TRM7557_00181</name>
</gene>